<evidence type="ECO:0000256" key="2">
    <source>
        <dbReference type="PROSITE-ProRule" id="PRU00169"/>
    </source>
</evidence>
<dbReference type="SUPFAM" id="SSF52172">
    <property type="entry name" value="CheY-like"/>
    <property type="match status" value="2"/>
</dbReference>
<dbReference type="Gene3D" id="3.40.50.2300">
    <property type="match status" value="2"/>
</dbReference>
<comment type="caution">
    <text evidence="4">The sequence shown here is derived from an EMBL/GenBank/DDBJ whole genome shotgun (WGS) entry which is preliminary data.</text>
</comment>
<protein>
    <submittedName>
        <fullName evidence="4">Response regulator</fullName>
    </submittedName>
</protein>
<evidence type="ECO:0000313" key="4">
    <source>
        <dbReference type="EMBL" id="RJP58293.1"/>
    </source>
</evidence>
<proteinExistence type="predicted"/>
<dbReference type="PANTHER" id="PTHR44591">
    <property type="entry name" value="STRESS RESPONSE REGULATOR PROTEIN 1"/>
    <property type="match status" value="1"/>
</dbReference>
<keyword evidence="1 2" id="KW-0597">Phosphoprotein</keyword>
<dbReference type="GO" id="GO:0000160">
    <property type="term" value="P:phosphorelay signal transduction system"/>
    <property type="evidence" value="ECO:0007669"/>
    <property type="project" value="InterPro"/>
</dbReference>
<dbReference type="InterPro" id="IPR011006">
    <property type="entry name" value="CheY-like_superfamily"/>
</dbReference>
<comment type="caution">
    <text evidence="2">Lacks conserved residue(s) required for the propagation of feature annotation.</text>
</comment>
<dbReference type="AlphaFoldDB" id="A0A3A4R0Y1"/>
<dbReference type="PROSITE" id="PS50110">
    <property type="entry name" value="RESPONSE_REGULATORY"/>
    <property type="match status" value="2"/>
</dbReference>
<feature type="modified residue" description="4-aspartylphosphate" evidence="2">
    <location>
        <position position="62"/>
    </location>
</feature>
<dbReference type="InterPro" id="IPR001789">
    <property type="entry name" value="Sig_transdc_resp-reg_receiver"/>
</dbReference>
<organism evidence="4 5">
    <name type="scientific">Candidatus Auribacter fodinae</name>
    <dbReference type="NCBI Taxonomy" id="2093366"/>
    <lineage>
        <taxon>Bacteria</taxon>
        <taxon>Pseudomonadati</taxon>
        <taxon>Candidatus Auribacterota</taxon>
        <taxon>Candidatus Auribacteria</taxon>
        <taxon>Candidatus Auribacterales</taxon>
        <taxon>Candidatus Auribacteraceae</taxon>
        <taxon>Candidatus Auribacter</taxon>
    </lineage>
</organism>
<dbReference type="SMART" id="SM00448">
    <property type="entry name" value="REC"/>
    <property type="match status" value="2"/>
</dbReference>
<dbReference type="PANTHER" id="PTHR44591:SF3">
    <property type="entry name" value="RESPONSE REGULATORY DOMAIN-CONTAINING PROTEIN"/>
    <property type="match status" value="1"/>
</dbReference>
<evidence type="ECO:0000259" key="3">
    <source>
        <dbReference type="PROSITE" id="PS50110"/>
    </source>
</evidence>
<dbReference type="InterPro" id="IPR050595">
    <property type="entry name" value="Bact_response_regulator"/>
</dbReference>
<gene>
    <name evidence="4" type="ORF">C4541_08230</name>
</gene>
<name>A0A3A4R0Y1_9BACT</name>
<dbReference type="EMBL" id="QZJZ01000068">
    <property type="protein sequence ID" value="RJP58293.1"/>
    <property type="molecule type" value="Genomic_DNA"/>
</dbReference>
<dbReference type="Pfam" id="PF00072">
    <property type="entry name" value="Response_reg"/>
    <property type="match status" value="2"/>
</dbReference>
<evidence type="ECO:0000256" key="1">
    <source>
        <dbReference type="ARBA" id="ARBA00022553"/>
    </source>
</evidence>
<dbReference type="Proteomes" id="UP000266426">
    <property type="component" value="Unassembled WGS sequence"/>
</dbReference>
<evidence type="ECO:0000313" key="5">
    <source>
        <dbReference type="Proteomes" id="UP000266426"/>
    </source>
</evidence>
<feature type="domain" description="Response regulatory" evidence="3">
    <location>
        <begin position="165"/>
        <end position="273"/>
    </location>
</feature>
<reference evidence="4 5" key="1">
    <citation type="journal article" date="2017" name="ISME J.">
        <title>Energy and carbon metabolisms in a deep terrestrial subsurface fluid microbial community.</title>
        <authorList>
            <person name="Momper L."/>
            <person name="Jungbluth S.P."/>
            <person name="Lee M.D."/>
            <person name="Amend J.P."/>
        </authorList>
    </citation>
    <scope>NUCLEOTIDE SEQUENCE [LARGE SCALE GENOMIC DNA]</scope>
    <source>
        <strain evidence="4">SURF_26</strain>
    </source>
</reference>
<accession>A0A3A4R0Y1</accession>
<feature type="domain" description="Response regulatory" evidence="3">
    <location>
        <begin position="12"/>
        <end position="126"/>
    </location>
</feature>
<sequence length="307" mass="34712">MSSNQNKSDKTKVLIIEDEQVIIDLLTMFLEEAGDFSVTTALNGKVGFEAYEQIRPDLILLDLQMPVMDGLTFLREFRKIDSATPIIIVSSCWQVSREEVFQLGATAWVNKPFRLTELMEAINETLDNRPVELKIHALPAQSGSFPGVNSVSLCPENKETCRQKRVAIVQHNKETLKLLASFMEKEGYEVTAVLQDAVNWAELLRREYGLIFLSVDMFNYSNLTKLNKSAPVIVNTANNDEKARKVGFIFGADAWITMPFDFSELKTTVELLMGKTPQELESLRMERMMAFLQDSVIETTRTGDQPA</sequence>